<dbReference type="InterPro" id="IPR005119">
    <property type="entry name" value="LysR_subst-bd"/>
</dbReference>
<reference evidence="2 3" key="1">
    <citation type="submission" date="2023-09" db="EMBL/GenBank/DDBJ databases">
        <authorList>
            <person name="Page C.A."/>
            <person name="Perez-Diaz I.M."/>
        </authorList>
    </citation>
    <scope>NUCLEOTIDE SEQUENCE [LARGE SCALE GENOMIC DNA]</scope>
    <source>
        <strain evidence="2 3">Ll15</strain>
    </source>
</reference>
<sequence length="239" mass="27614">MALNNRGWRPIEQVNDRWKKNICNEHEILLTQIKELQGMQSGTIRIGTFSSVATHWLPNIIKIFKKDYPHIDFELLLGDYTEIEGWITEGRVDFGFLRLSTATELETIFLVQDRLLVVLPEDHAFAHCERFPISELCKNPFMLLEKGAKAEISEIFGQHQTSPIIHFTTWDDYAIMSMIENGLGISILPELILQRIPYNLIAKELEVPAFRNIGLAMRNQQSLSIAAKSFLHYLAYRKK</sequence>
<evidence type="ECO:0000313" key="3">
    <source>
        <dbReference type="Proteomes" id="UP001322664"/>
    </source>
</evidence>
<dbReference type="CDD" id="cd05466">
    <property type="entry name" value="PBP2_LTTR_substrate"/>
    <property type="match status" value="1"/>
</dbReference>
<proteinExistence type="predicted"/>
<organism evidence="2 3">
    <name type="scientific">Lysinibacillus louembei</name>
    <dbReference type="NCBI Taxonomy" id="1470088"/>
    <lineage>
        <taxon>Bacteria</taxon>
        <taxon>Bacillati</taxon>
        <taxon>Bacillota</taxon>
        <taxon>Bacilli</taxon>
        <taxon>Bacillales</taxon>
        <taxon>Bacillaceae</taxon>
        <taxon>Lysinibacillus</taxon>
    </lineage>
</organism>
<dbReference type="PANTHER" id="PTHR30419">
    <property type="entry name" value="HTH-TYPE TRANSCRIPTIONAL REGULATOR YBHD"/>
    <property type="match status" value="1"/>
</dbReference>
<dbReference type="Pfam" id="PF03466">
    <property type="entry name" value="LysR_substrate"/>
    <property type="match status" value="1"/>
</dbReference>
<dbReference type="InterPro" id="IPR050950">
    <property type="entry name" value="HTH-type_LysR_regulators"/>
</dbReference>
<accession>A0ABZ0RV59</accession>
<dbReference type="Gene3D" id="3.40.190.290">
    <property type="match status" value="1"/>
</dbReference>
<dbReference type="SUPFAM" id="SSF53850">
    <property type="entry name" value="Periplasmic binding protein-like II"/>
    <property type="match status" value="1"/>
</dbReference>
<evidence type="ECO:0000313" key="2">
    <source>
        <dbReference type="EMBL" id="WPK10911.1"/>
    </source>
</evidence>
<evidence type="ECO:0000259" key="1">
    <source>
        <dbReference type="Pfam" id="PF03466"/>
    </source>
</evidence>
<dbReference type="EMBL" id="CP137624">
    <property type="protein sequence ID" value="WPK10911.1"/>
    <property type="molecule type" value="Genomic_DNA"/>
</dbReference>
<dbReference type="RefSeq" id="WP_319836038.1">
    <property type="nucleotide sequence ID" value="NZ_CP137624.1"/>
</dbReference>
<name>A0ABZ0RV59_9BACI</name>
<dbReference type="Proteomes" id="UP001322664">
    <property type="component" value="Chromosome"/>
</dbReference>
<protein>
    <submittedName>
        <fullName evidence="2">LysR family transcriptional regulator substrate-binding protein</fullName>
    </submittedName>
</protein>
<feature type="domain" description="LysR substrate-binding" evidence="1">
    <location>
        <begin position="39"/>
        <end position="235"/>
    </location>
</feature>
<gene>
    <name evidence="2" type="ORF">R6U77_13585</name>
</gene>
<keyword evidence="3" id="KW-1185">Reference proteome</keyword>
<dbReference type="PANTHER" id="PTHR30419:SF28">
    <property type="entry name" value="HTH-TYPE TRANSCRIPTIONAL REGULATOR BSDA"/>
    <property type="match status" value="1"/>
</dbReference>